<evidence type="ECO:0000259" key="1">
    <source>
        <dbReference type="PROSITE" id="PS50086"/>
    </source>
</evidence>
<organism evidence="2 3">
    <name type="scientific">Xenoophorus captivus</name>
    <dbReference type="NCBI Taxonomy" id="1517983"/>
    <lineage>
        <taxon>Eukaryota</taxon>
        <taxon>Metazoa</taxon>
        <taxon>Chordata</taxon>
        <taxon>Craniata</taxon>
        <taxon>Vertebrata</taxon>
        <taxon>Euteleostomi</taxon>
        <taxon>Actinopterygii</taxon>
        <taxon>Neopterygii</taxon>
        <taxon>Teleostei</taxon>
        <taxon>Neoteleostei</taxon>
        <taxon>Acanthomorphata</taxon>
        <taxon>Ovalentaria</taxon>
        <taxon>Atherinomorphae</taxon>
        <taxon>Cyprinodontiformes</taxon>
        <taxon>Goodeidae</taxon>
        <taxon>Xenoophorus</taxon>
    </lineage>
</organism>
<gene>
    <name evidence="2" type="ORF">XENOCAPTIV_021713</name>
</gene>
<feature type="non-terminal residue" evidence="2">
    <location>
        <position position="1"/>
    </location>
</feature>
<sequence length="128" mass="14677">VLSIEKAESTSPLPNPVIVSMRTKKAFQLIDLLERDELVESMNSRLRALQWKHSVFRNKKDSRRSVKSMGHSNLATDEIERDLHRSLPDHPAFQNPTGIAALRRVLTAYAHRNPKIGYCQVKDFNDVK</sequence>
<dbReference type="PROSITE" id="PS50086">
    <property type="entry name" value="TBC_RABGAP"/>
    <property type="match status" value="1"/>
</dbReference>
<dbReference type="InterPro" id="IPR035969">
    <property type="entry name" value="Rab-GAP_TBC_sf"/>
</dbReference>
<dbReference type="PANTHER" id="PTHR47219">
    <property type="entry name" value="RAB GTPASE-ACTIVATING PROTEIN 1-LIKE"/>
    <property type="match status" value="1"/>
</dbReference>
<dbReference type="Proteomes" id="UP001434883">
    <property type="component" value="Unassembled WGS sequence"/>
</dbReference>
<reference evidence="2 3" key="1">
    <citation type="submission" date="2021-06" db="EMBL/GenBank/DDBJ databases">
        <authorList>
            <person name="Palmer J.M."/>
        </authorList>
    </citation>
    <scope>NUCLEOTIDE SEQUENCE [LARGE SCALE GENOMIC DNA]</scope>
    <source>
        <strain evidence="2 3">XC_2019</strain>
        <tissue evidence="2">Muscle</tissue>
    </source>
</reference>
<dbReference type="InterPro" id="IPR050302">
    <property type="entry name" value="Rab_GAP_TBC_domain"/>
</dbReference>
<accession>A0ABV0RD20</accession>
<feature type="domain" description="Rab-GAP TBC" evidence="1">
    <location>
        <begin position="41"/>
        <end position="128"/>
    </location>
</feature>
<protein>
    <recommendedName>
        <fullName evidence="1">Rab-GAP TBC domain-containing protein</fullName>
    </recommendedName>
</protein>
<dbReference type="Pfam" id="PF00566">
    <property type="entry name" value="RabGAP-TBC"/>
    <property type="match status" value="1"/>
</dbReference>
<dbReference type="Gene3D" id="1.10.8.270">
    <property type="entry name" value="putative rabgap domain of human tbc1 domain family member 14 like domains"/>
    <property type="match status" value="1"/>
</dbReference>
<dbReference type="SUPFAM" id="SSF47923">
    <property type="entry name" value="Ypt/Rab-GAP domain of gyp1p"/>
    <property type="match status" value="1"/>
</dbReference>
<evidence type="ECO:0000313" key="3">
    <source>
        <dbReference type="Proteomes" id="UP001434883"/>
    </source>
</evidence>
<name>A0ABV0RD20_9TELE</name>
<dbReference type="EMBL" id="JAHRIN010042486">
    <property type="protein sequence ID" value="MEQ2206043.1"/>
    <property type="molecule type" value="Genomic_DNA"/>
</dbReference>
<dbReference type="PANTHER" id="PTHR47219:SF6">
    <property type="entry name" value="RAB GTPASE-ACTIVATING PROTEIN 1"/>
    <property type="match status" value="1"/>
</dbReference>
<dbReference type="InterPro" id="IPR000195">
    <property type="entry name" value="Rab-GAP-TBC_dom"/>
</dbReference>
<proteinExistence type="predicted"/>
<comment type="caution">
    <text evidence="2">The sequence shown here is derived from an EMBL/GenBank/DDBJ whole genome shotgun (WGS) entry which is preliminary data.</text>
</comment>
<evidence type="ECO:0000313" key="2">
    <source>
        <dbReference type="EMBL" id="MEQ2206043.1"/>
    </source>
</evidence>
<keyword evidence="3" id="KW-1185">Reference proteome</keyword>